<sequence length="132" mass="15755">MASLLMWLVWRFLAMPWLMPLALLPSYGLYAHLRYQAQRQGRLVLDWSYKTWRLMPADVHSSALYEVTLRHVWRSPWWVCIAIQPSSVYHLPPVRYVTIWYDQCSSVAWRSLHQALHRQHLLHTLPTSKEST</sequence>
<protein>
    <submittedName>
        <fullName evidence="2">Uncharacterized protein</fullName>
    </submittedName>
</protein>
<evidence type="ECO:0000256" key="1">
    <source>
        <dbReference type="SAM" id="Phobius"/>
    </source>
</evidence>
<reference evidence="2" key="1">
    <citation type="journal article" date="2021" name="PeerJ">
        <title>Extensive microbial diversity within the chicken gut microbiome revealed by metagenomics and culture.</title>
        <authorList>
            <person name="Gilroy R."/>
            <person name="Ravi A."/>
            <person name="Getino M."/>
            <person name="Pursley I."/>
            <person name="Horton D.L."/>
            <person name="Alikhan N.F."/>
            <person name="Baker D."/>
            <person name="Gharbi K."/>
            <person name="Hall N."/>
            <person name="Watson M."/>
            <person name="Adriaenssens E.M."/>
            <person name="Foster-Nyarko E."/>
            <person name="Jarju S."/>
            <person name="Secka A."/>
            <person name="Antonio M."/>
            <person name="Oren A."/>
            <person name="Chaudhuri R.R."/>
            <person name="La Ragione R."/>
            <person name="Hildebrand F."/>
            <person name="Pallen M.J."/>
        </authorList>
    </citation>
    <scope>NUCLEOTIDE SEQUENCE</scope>
    <source>
        <strain evidence="2">9264</strain>
    </source>
</reference>
<keyword evidence="1" id="KW-1133">Transmembrane helix</keyword>
<evidence type="ECO:0000313" key="2">
    <source>
        <dbReference type="EMBL" id="HJD45184.1"/>
    </source>
</evidence>
<reference evidence="2" key="2">
    <citation type="submission" date="2021-04" db="EMBL/GenBank/DDBJ databases">
        <authorList>
            <person name="Gilroy R."/>
        </authorList>
    </citation>
    <scope>NUCLEOTIDE SEQUENCE</scope>
    <source>
        <strain evidence="2">9264</strain>
    </source>
</reference>
<evidence type="ECO:0000313" key="3">
    <source>
        <dbReference type="Proteomes" id="UP000823889"/>
    </source>
</evidence>
<dbReference type="Proteomes" id="UP000823889">
    <property type="component" value="Unassembled WGS sequence"/>
</dbReference>
<dbReference type="EMBL" id="DWUQ01000194">
    <property type="protein sequence ID" value="HJD45184.1"/>
    <property type="molecule type" value="Genomic_DNA"/>
</dbReference>
<dbReference type="AlphaFoldDB" id="A0A9D2U9V7"/>
<gene>
    <name evidence="2" type="ORF">H9906_09205</name>
</gene>
<comment type="caution">
    <text evidence="2">The sequence shown here is derived from an EMBL/GenBank/DDBJ whole genome shotgun (WGS) entry which is preliminary data.</text>
</comment>
<proteinExistence type="predicted"/>
<accession>A0A9D2U9V7</accession>
<name>A0A9D2U9V7_9BURK</name>
<keyword evidence="1" id="KW-0812">Transmembrane</keyword>
<feature type="transmembrane region" description="Helical" evidence="1">
    <location>
        <begin position="12"/>
        <end position="33"/>
    </location>
</feature>
<keyword evidence="1" id="KW-0472">Membrane</keyword>
<organism evidence="2 3">
    <name type="scientific">Candidatus Paenalcaligenes intestinipullorum</name>
    <dbReference type="NCBI Taxonomy" id="2838718"/>
    <lineage>
        <taxon>Bacteria</taxon>
        <taxon>Pseudomonadati</taxon>
        <taxon>Pseudomonadota</taxon>
        <taxon>Betaproteobacteria</taxon>
        <taxon>Burkholderiales</taxon>
        <taxon>Alcaligenaceae</taxon>
        <taxon>Paenalcaligenes</taxon>
    </lineage>
</organism>